<reference evidence="2 3" key="1">
    <citation type="submission" date="2020-08" db="EMBL/GenBank/DDBJ databases">
        <title>Sequencing the genomes of 1000 actinobacteria strains.</title>
        <authorList>
            <person name="Klenk H.-P."/>
        </authorList>
    </citation>
    <scope>NUCLEOTIDE SEQUENCE [LARGE SCALE GENOMIC DNA]</scope>
    <source>
        <strain evidence="2 3">DSM 44230</strain>
    </source>
</reference>
<dbReference type="InterPro" id="IPR000073">
    <property type="entry name" value="AB_hydrolase_1"/>
</dbReference>
<evidence type="ECO:0000313" key="2">
    <source>
        <dbReference type="EMBL" id="MBB4678610.1"/>
    </source>
</evidence>
<comment type="caution">
    <text evidence="2">The sequence shown here is derived from an EMBL/GenBank/DDBJ whole genome shotgun (WGS) entry which is preliminary data.</text>
</comment>
<dbReference type="Pfam" id="PF00561">
    <property type="entry name" value="Abhydrolase_1"/>
    <property type="match status" value="1"/>
</dbReference>
<gene>
    <name evidence="2" type="ORF">HNR67_004728</name>
</gene>
<feature type="domain" description="AB hydrolase-1" evidence="1">
    <location>
        <begin position="25"/>
        <end position="144"/>
    </location>
</feature>
<evidence type="ECO:0000259" key="1">
    <source>
        <dbReference type="Pfam" id="PF00561"/>
    </source>
</evidence>
<accession>A0A7W7CCE5</accession>
<proteinExistence type="predicted"/>
<dbReference type="EMBL" id="JACHMH010000001">
    <property type="protein sequence ID" value="MBB4678610.1"/>
    <property type="molecule type" value="Genomic_DNA"/>
</dbReference>
<name>A0A7W7CCE5_9PSEU</name>
<dbReference type="SUPFAM" id="SSF53474">
    <property type="entry name" value="alpha/beta-Hydrolases"/>
    <property type="match status" value="1"/>
</dbReference>
<dbReference type="InterPro" id="IPR050471">
    <property type="entry name" value="AB_hydrolase"/>
</dbReference>
<organism evidence="2 3">
    <name type="scientific">Crossiella cryophila</name>
    <dbReference type="NCBI Taxonomy" id="43355"/>
    <lineage>
        <taxon>Bacteria</taxon>
        <taxon>Bacillati</taxon>
        <taxon>Actinomycetota</taxon>
        <taxon>Actinomycetes</taxon>
        <taxon>Pseudonocardiales</taxon>
        <taxon>Pseudonocardiaceae</taxon>
        <taxon>Crossiella</taxon>
    </lineage>
</organism>
<evidence type="ECO:0000313" key="3">
    <source>
        <dbReference type="Proteomes" id="UP000533598"/>
    </source>
</evidence>
<protein>
    <submittedName>
        <fullName evidence="2">Pimeloyl-ACP methyl ester carboxylesterase</fullName>
    </submittedName>
</protein>
<dbReference type="PANTHER" id="PTHR43433">
    <property type="entry name" value="HYDROLASE, ALPHA/BETA FOLD FAMILY PROTEIN"/>
    <property type="match status" value="1"/>
</dbReference>
<dbReference type="RefSeq" id="WP_185004463.1">
    <property type="nucleotide sequence ID" value="NZ_BAAAUI010000010.1"/>
</dbReference>
<sequence>MSPVRTGVLRVPGAGLHYALRGSGPPLLILPGGGGDADCANPLTETLAADFTVLTYDRRGQTRTTVDDPVAQKGIRQHAADVHSLLTGLGLTDAMVFGSSTGAVIGLDLVRQHPDLIRRFIAHEPPLLSLLATEDREAVRGVVGQVDRLHREGGWQAVFRRMGQVLDVPLTDHTDHTAEVAWTPPTQRTSANLDFFLTNDFPATWQYQPDNQAWAELRASAPLITPAVSAHGLTRETLLARSTRALADLLGTATVELPGGHDGYRTHPYSFATALRKVLAG</sequence>
<dbReference type="Gene3D" id="3.40.50.1820">
    <property type="entry name" value="alpha/beta hydrolase"/>
    <property type="match status" value="1"/>
</dbReference>
<dbReference type="Proteomes" id="UP000533598">
    <property type="component" value="Unassembled WGS sequence"/>
</dbReference>
<dbReference type="GO" id="GO:0046503">
    <property type="term" value="P:glycerolipid catabolic process"/>
    <property type="evidence" value="ECO:0007669"/>
    <property type="project" value="TreeGrafter"/>
</dbReference>
<keyword evidence="3" id="KW-1185">Reference proteome</keyword>
<dbReference type="PANTHER" id="PTHR43433:SF5">
    <property type="entry name" value="AB HYDROLASE-1 DOMAIN-CONTAINING PROTEIN"/>
    <property type="match status" value="1"/>
</dbReference>
<dbReference type="AlphaFoldDB" id="A0A7W7CCE5"/>
<dbReference type="GO" id="GO:0004806">
    <property type="term" value="F:triacylglycerol lipase activity"/>
    <property type="evidence" value="ECO:0007669"/>
    <property type="project" value="TreeGrafter"/>
</dbReference>
<dbReference type="InterPro" id="IPR029058">
    <property type="entry name" value="AB_hydrolase_fold"/>
</dbReference>